<name>A0A6J5M5U5_9CAUD</name>
<reference evidence="1" key="1">
    <citation type="submission" date="2020-04" db="EMBL/GenBank/DDBJ databases">
        <authorList>
            <person name="Chiriac C."/>
            <person name="Salcher M."/>
            <person name="Ghai R."/>
            <person name="Kavagutti S V."/>
        </authorList>
    </citation>
    <scope>NUCLEOTIDE SEQUENCE</scope>
</reference>
<gene>
    <name evidence="1" type="ORF">UFOVP395_198</name>
</gene>
<evidence type="ECO:0000313" key="1">
    <source>
        <dbReference type="EMBL" id="CAB4140863.1"/>
    </source>
</evidence>
<accession>A0A6J5M5U5</accession>
<proteinExistence type="predicted"/>
<sequence>MKIFNIIMMISWLFIAAVILLSQKDVAWWSGLAMSIVIAFNCLKDALTNDR</sequence>
<organism evidence="1">
    <name type="scientific">uncultured Caudovirales phage</name>
    <dbReference type="NCBI Taxonomy" id="2100421"/>
    <lineage>
        <taxon>Viruses</taxon>
        <taxon>Duplodnaviria</taxon>
        <taxon>Heunggongvirae</taxon>
        <taxon>Uroviricota</taxon>
        <taxon>Caudoviricetes</taxon>
        <taxon>Peduoviridae</taxon>
        <taxon>Maltschvirus</taxon>
        <taxon>Maltschvirus maltsch</taxon>
    </lineage>
</organism>
<protein>
    <submittedName>
        <fullName evidence="1">Uncharacterized protein</fullName>
    </submittedName>
</protein>
<dbReference type="EMBL" id="LR796380">
    <property type="protein sequence ID" value="CAB4140863.1"/>
    <property type="molecule type" value="Genomic_DNA"/>
</dbReference>